<dbReference type="InterPro" id="IPR055713">
    <property type="entry name" value="DUF7289"/>
</dbReference>
<dbReference type="OrthoDB" id="118051at2157"/>
<dbReference type="RefSeq" id="WP_008426294.1">
    <property type="nucleotide sequence ID" value="NZ_AOIA01000153.1"/>
</dbReference>
<comment type="caution">
    <text evidence="2">The sequence shown here is derived from an EMBL/GenBank/DDBJ whole genome shotgun (WGS) entry which is preliminary data.</text>
</comment>
<gene>
    <name evidence="2" type="ORF">C492_18855</name>
</gene>
<evidence type="ECO:0000313" key="2">
    <source>
        <dbReference type="EMBL" id="ELY52872.1"/>
    </source>
</evidence>
<dbReference type="Pfam" id="PF23960">
    <property type="entry name" value="DUF7289"/>
    <property type="match status" value="1"/>
</dbReference>
<keyword evidence="3" id="KW-1185">Reference proteome</keyword>
<keyword evidence="1" id="KW-0472">Membrane</keyword>
<protein>
    <submittedName>
        <fullName evidence="2">Uncharacterized protein</fullName>
    </submittedName>
</protein>
<dbReference type="STRING" id="1227498.C492_18855"/>
<sequence>MIRARTGTDGAESDERAVSEVLSFVLVFGLVLAAVGVLSVAGLGVVDDHREAEQLRAAERGMTTLAAELDALARYGGLERRVAAVALGDGELTVANGGTEVTVAVDGDPVGAPIRLGELAYRSAAGTVAYDGGAVIRADERGSRLRTRPTVSCRGGTATISLVRVEAGDRTVRTGGRTTVTARVANRSSETHKIEENVAVSALETDYRRAWNDVEDELDGCGADRLRLTVTTVSIET</sequence>
<proteinExistence type="predicted"/>
<reference evidence="2 3" key="1">
    <citation type="journal article" date="2014" name="PLoS Genet.">
        <title>Phylogenetically driven sequencing of extremely halophilic archaea reveals strategies for static and dynamic osmo-response.</title>
        <authorList>
            <person name="Becker E.A."/>
            <person name="Seitzer P.M."/>
            <person name="Tritt A."/>
            <person name="Larsen D."/>
            <person name="Krusor M."/>
            <person name="Yao A.I."/>
            <person name="Wu D."/>
            <person name="Madern D."/>
            <person name="Eisen J.A."/>
            <person name="Darling A.E."/>
            <person name="Facciotti M.T."/>
        </authorList>
    </citation>
    <scope>NUCLEOTIDE SEQUENCE [LARGE SCALE GENOMIC DNA]</scope>
    <source>
        <strain evidence="2 3">DSM 18795</strain>
    </source>
</reference>
<keyword evidence="1" id="KW-1133">Transmembrane helix</keyword>
<accession>L9WTY1</accession>
<dbReference type="Proteomes" id="UP000011531">
    <property type="component" value="Unassembled WGS sequence"/>
</dbReference>
<feature type="transmembrane region" description="Helical" evidence="1">
    <location>
        <begin position="21"/>
        <end position="46"/>
    </location>
</feature>
<name>L9WTY1_9EURY</name>
<dbReference type="EMBL" id="AOIA01000153">
    <property type="protein sequence ID" value="ELY52872.1"/>
    <property type="molecule type" value="Genomic_DNA"/>
</dbReference>
<evidence type="ECO:0000256" key="1">
    <source>
        <dbReference type="SAM" id="Phobius"/>
    </source>
</evidence>
<dbReference type="AlphaFoldDB" id="L9WTY1"/>
<keyword evidence="1" id="KW-0812">Transmembrane</keyword>
<organism evidence="2 3">
    <name type="scientific">Natronococcus jeotgali DSM 18795</name>
    <dbReference type="NCBI Taxonomy" id="1227498"/>
    <lineage>
        <taxon>Archaea</taxon>
        <taxon>Methanobacteriati</taxon>
        <taxon>Methanobacteriota</taxon>
        <taxon>Stenosarchaea group</taxon>
        <taxon>Halobacteria</taxon>
        <taxon>Halobacteriales</taxon>
        <taxon>Natrialbaceae</taxon>
        <taxon>Natronococcus</taxon>
    </lineage>
</organism>
<evidence type="ECO:0000313" key="3">
    <source>
        <dbReference type="Proteomes" id="UP000011531"/>
    </source>
</evidence>